<comment type="similarity">
    <text evidence="1">Belongs to the isochorismatase family.</text>
</comment>
<dbReference type="PANTHER" id="PTHR43540:SF6">
    <property type="entry name" value="ISOCHORISMATASE-LIKE DOMAIN-CONTAINING PROTEIN"/>
    <property type="match status" value="1"/>
</dbReference>
<keyword evidence="2" id="KW-0378">Hydrolase</keyword>
<feature type="domain" description="Isochorismatase-like" evidence="3">
    <location>
        <begin position="6"/>
        <end position="197"/>
    </location>
</feature>
<evidence type="ECO:0000313" key="5">
    <source>
        <dbReference type="Proteomes" id="UP001172673"/>
    </source>
</evidence>
<dbReference type="InterPro" id="IPR050272">
    <property type="entry name" value="Isochorismatase-like_hydrls"/>
</dbReference>
<name>A0AA39CBE2_9EURO</name>
<dbReference type="EMBL" id="JAPDRK010000028">
    <property type="protein sequence ID" value="KAJ9602240.1"/>
    <property type="molecule type" value="Genomic_DNA"/>
</dbReference>
<dbReference type="SUPFAM" id="SSF52499">
    <property type="entry name" value="Isochorismatase-like hydrolases"/>
    <property type="match status" value="1"/>
</dbReference>
<reference evidence="4" key="1">
    <citation type="submission" date="2022-10" db="EMBL/GenBank/DDBJ databases">
        <title>Culturing micro-colonial fungi from biological soil crusts in the Mojave desert and describing Neophaeococcomyces mojavensis, and introducing the new genera and species Taxawa tesnikishii.</title>
        <authorList>
            <person name="Kurbessoian T."/>
            <person name="Stajich J.E."/>
        </authorList>
    </citation>
    <scope>NUCLEOTIDE SEQUENCE</scope>
    <source>
        <strain evidence="4">TK_41</strain>
    </source>
</reference>
<dbReference type="Proteomes" id="UP001172673">
    <property type="component" value="Unassembled WGS sequence"/>
</dbReference>
<protein>
    <recommendedName>
        <fullName evidence="3">Isochorismatase-like domain-containing protein</fullName>
    </recommendedName>
</protein>
<gene>
    <name evidence="4" type="ORF">H2200_013360</name>
</gene>
<comment type="caution">
    <text evidence="4">The sequence shown here is derived from an EMBL/GenBank/DDBJ whole genome shotgun (WGS) entry which is preliminary data.</text>
</comment>
<accession>A0AA39CBE2</accession>
<proteinExistence type="inferred from homology"/>
<dbReference type="InterPro" id="IPR036380">
    <property type="entry name" value="Isochorismatase-like_sf"/>
</dbReference>
<keyword evidence="5" id="KW-1185">Reference proteome</keyword>
<dbReference type="InterPro" id="IPR000868">
    <property type="entry name" value="Isochorismatase-like_dom"/>
</dbReference>
<dbReference type="PANTHER" id="PTHR43540">
    <property type="entry name" value="PEROXYUREIDOACRYLATE/UREIDOACRYLATE AMIDOHYDROLASE-RELATED"/>
    <property type="match status" value="1"/>
</dbReference>
<evidence type="ECO:0000313" key="4">
    <source>
        <dbReference type="EMBL" id="KAJ9602240.1"/>
    </source>
</evidence>
<dbReference type="AlphaFoldDB" id="A0AA39CBE2"/>
<organism evidence="4 5">
    <name type="scientific">Cladophialophora chaetospira</name>
    <dbReference type="NCBI Taxonomy" id="386627"/>
    <lineage>
        <taxon>Eukaryota</taxon>
        <taxon>Fungi</taxon>
        <taxon>Dikarya</taxon>
        <taxon>Ascomycota</taxon>
        <taxon>Pezizomycotina</taxon>
        <taxon>Eurotiomycetes</taxon>
        <taxon>Chaetothyriomycetidae</taxon>
        <taxon>Chaetothyriales</taxon>
        <taxon>Herpotrichiellaceae</taxon>
        <taxon>Cladophialophora</taxon>
    </lineage>
</organism>
<sequence length="204" mass="22259">MSPKTGLLVVDMQVFFESMTTNALPNILKLCEHFTEASAPIIFTKHGHTKAEMVADSSSQLVRKWGVSGSIGEGSAEGEIVPELHKFLPKAKRKVTLGESLPEPESSTFPKLLPKNTYDAFINTPLSTILEKARIERLVVCGVMTDCCCDTTARAAFNRGYETWLVSDACGSANKRQHAAGLNGFGFAFGEVLTTEEVVKRMQT</sequence>
<evidence type="ECO:0000256" key="1">
    <source>
        <dbReference type="ARBA" id="ARBA00006336"/>
    </source>
</evidence>
<evidence type="ECO:0000259" key="3">
    <source>
        <dbReference type="Pfam" id="PF00857"/>
    </source>
</evidence>
<dbReference type="Pfam" id="PF00857">
    <property type="entry name" value="Isochorismatase"/>
    <property type="match status" value="1"/>
</dbReference>
<dbReference type="GO" id="GO:0016787">
    <property type="term" value="F:hydrolase activity"/>
    <property type="evidence" value="ECO:0007669"/>
    <property type="project" value="UniProtKB-KW"/>
</dbReference>
<dbReference type="Gene3D" id="3.40.50.850">
    <property type="entry name" value="Isochorismatase-like"/>
    <property type="match status" value="1"/>
</dbReference>
<dbReference type="CDD" id="cd00431">
    <property type="entry name" value="cysteine_hydrolases"/>
    <property type="match status" value="1"/>
</dbReference>
<evidence type="ECO:0000256" key="2">
    <source>
        <dbReference type="ARBA" id="ARBA00022801"/>
    </source>
</evidence>